<comment type="subcellular location">
    <subcellularLocation>
        <location evidence="1">Cell membrane</location>
        <topology evidence="1">Multi-pass membrane protein</topology>
    </subcellularLocation>
</comment>
<dbReference type="Proteomes" id="UP000252585">
    <property type="component" value="Unassembled WGS sequence"/>
</dbReference>
<evidence type="ECO:0000256" key="2">
    <source>
        <dbReference type="ARBA" id="ARBA00022475"/>
    </source>
</evidence>
<dbReference type="PANTHER" id="PTHR33931:SF2">
    <property type="entry name" value="HOLIN-LIKE PROTEIN CIDA"/>
    <property type="match status" value="1"/>
</dbReference>
<dbReference type="AlphaFoldDB" id="A0A368X9Y2"/>
<dbReference type="GO" id="GO:0005886">
    <property type="term" value="C:plasma membrane"/>
    <property type="evidence" value="ECO:0007669"/>
    <property type="project" value="UniProtKB-SubCell"/>
</dbReference>
<proteinExistence type="predicted"/>
<name>A0A368X9Y2_9BACI</name>
<feature type="transmembrane region" description="Helical" evidence="6">
    <location>
        <begin position="29"/>
        <end position="50"/>
    </location>
</feature>
<evidence type="ECO:0000256" key="6">
    <source>
        <dbReference type="SAM" id="Phobius"/>
    </source>
</evidence>
<evidence type="ECO:0000313" key="8">
    <source>
        <dbReference type="Proteomes" id="UP000252585"/>
    </source>
</evidence>
<accession>A0A368X9Y2</accession>
<feature type="transmembrane region" description="Helical" evidence="6">
    <location>
        <begin position="7"/>
        <end position="23"/>
    </location>
</feature>
<gene>
    <name evidence="7" type="ORF">DFR57_12213</name>
</gene>
<protein>
    <submittedName>
        <fullName evidence="7">Holin-like protein</fullName>
    </submittedName>
</protein>
<dbReference type="NCBIfam" id="NF002460">
    <property type="entry name" value="PRK01658.1"/>
    <property type="match status" value="1"/>
</dbReference>
<keyword evidence="2" id="KW-1003">Cell membrane</keyword>
<evidence type="ECO:0000256" key="5">
    <source>
        <dbReference type="ARBA" id="ARBA00023136"/>
    </source>
</evidence>
<dbReference type="Pfam" id="PF03788">
    <property type="entry name" value="LrgA"/>
    <property type="match status" value="1"/>
</dbReference>
<dbReference type="RefSeq" id="WP_114354450.1">
    <property type="nucleotide sequence ID" value="NZ_QPJJ01000022.1"/>
</dbReference>
<keyword evidence="3 6" id="KW-0812">Transmembrane</keyword>
<keyword evidence="4 6" id="KW-1133">Transmembrane helix</keyword>
<evidence type="ECO:0000256" key="4">
    <source>
        <dbReference type="ARBA" id="ARBA00022989"/>
    </source>
</evidence>
<dbReference type="PANTHER" id="PTHR33931">
    <property type="entry name" value="HOLIN-LIKE PROTEIN CIDA-RELATED"/>
    <property type="match status" value="1"/>
</dbReference>
<keyword evidence="5 6" id="KW-0472">Membrane</keyword>
<keyword evidence="8" id="KW-1185">Reference proteome</keyword>
<evidence type="ECO:0000256" key="1">
    <source>
        <dbReference type="ARBA" id="ARBA00004651"/>
    </source>
</evidence>
<reference evidence="7 8" key="1">
    <citation type="submission" date="2018-07" db="EMBL/GenBank/DDBJ databases">
        <title>Genomic Encyclopedia of Type Strains, Phase IV (KMG-IV): sequencing the most valuable type-strain genomes for metagenomic binning, comparative biology and taxonomic classification.</title>
        <authorList>
            <person name="Goeker M."/>
        </authorList>
    </citation>
    <scope>NUCLEOTIDE SEQUENCE [LARGE SCALE GENOMIC DNA]</scope>
    <source>
        <strain evidence="7 8">DSM 27696</strain>
    </source>
</reference>
<dbReference type="EMBL" id="QPJJ01000022">
    <property type="protein sequence ID" value="RCW62844.1"/>
    <property type="molecule type" value="Genomic_DNA"/>
</dbReference>
<evidence type="ECO:0000256" key="3">
    <source>
        <dbReference type="ARBA" id="ARBA00022692"/>
    </source>
</evidence>
<dbReference type="OrthoDB" id="3176438at2"/>
<dbReference type="InterPro" id="IPR005538">
    <property type="entry name" value="LrgA/CidA"/>
</dbReference>
<feature type="transmembrane region" description="Helical" evidence="6">
    <location>
        <begin position="89"/>
        <end position="114"/>
    </location>
</feature>
<organism evidence="7 8">
    <name type="scientific">Saliterribacillus persicus</name>
    <dbReference type="NCBI Taxonomy" id="930114"/>
    <lineage>
        <taxon>Bacteria</taxon>
        <taxon>Bacillati</taxon>
        <taxon>Bacillota</taxon>
        <taxon>Bacilli</taxon>
        <taxon>Bacillales</taxon>
        <taxon>Bacillaceae</taxon>
        <taxon>Saliterribacillus</taxon>
    </lineage>
</organism>
<sequence>MKLIKILFQIAILFAFYYIGTWIQEAFSLFIPGSIIGMLLLFSLLLSNLVKLHWINEGIDILLKDMPLLFIPVTVGVLEYIDFFIGKGIILLFIVLFSTAMVIITSGFTAKLLLKGEQTDE</sequence>
<comment type="caution">
    <text evidence="7">The sequence shown here is derived from an EMBL/GenBank/DDBJ whole genome shotgun (WGS) entry which is preliminary data.</text>
</comment>
<evidence type="ECO:0000313" key="7">
    <source>
        <dbReference type="EMBL" id="RCW62844.1"/>
    </source>
</evidence>